<dbReference type="InterPro" id="IPR017508">
    <property type="entry name" value="HipA_N1"/>
</dbReference>
<dbReference type="InterPro" id="IPR052028">
    <property type="entry name" value="HipA_Ser/Thr_kinase"/>
</dbReference>
<dbReference type="NCBIfam" id="TIGR03071">
    <property type="entry name" value="couple_hipA"/>
    <property type="match status" value="1"/>
</dbReference>
<comment type="similarity">
    <text evidence="1">Belongs to the HipA Ser/Thr kinase family.</text>
</comment>
<reference evidence="6 7" key="1">
    <citation type="submission" date="2022-10" db="EMBL/GenBank/DDBJ databases">
        <title>Defluviimonas sp. CAU 1641 isolated from mud.</title>
        <authorList>
            <person name="Kim W."/>
        </authorList>
    </citation>
    <scope>NUCLEOTIDE SEQUENCE [LARGE SCALE GENOMIC DNA]</scope>
    <source>
        <strain evidence="6 7">CAU 1641</strain>
    </source>
</reference>
<dbReference type="PROSITE" id="PS00018">
    <property type="entry name" value="EF_HAND_1"/>
    <property type="match status" value="1"/>
</dbReference>
<keyword evidence="7" id="KW-1185">Reference proteome</keyword>
<keyword evidence="3" id="KW-0418">Kinase</keyword>
<evidence type="ECO:0000256" key="3">
    <source>
        <dbReference type="ARBA" id="ARBA00022777"/>
    </source>
</evidence>
<sequence length="420" mass="45949">MDTLRVWVNDKPVGRLARHGRGSSFAYDEGVDPADAVSLTMPVRVASYDTDYGMLPVFDTNLPEGALLERVRKAIAKTETGRVDALDVLSVTGGNQIGRIRILPNHERPERRVRIGSIDEILDQKASAALIAEITDRYALRSGVSGAMPKVLVPETGPDAAEGRRTTLQTREYILKFDDEDYPGLSLNEYHCLQAAGRAGNRVSDARLNADGRMLSVRRFDEDGDGRMGFEDLASLNAKTSERKYEGSIEKSLFKTVSDFSGSEARQNLEELYRLVVTNIALRNGDAHLKNFAILYGDAQNGPFRLAPAYDIVTTRVWLANDLMALTLGGTKRWPDAKTLKQLGARAKLAPARAQEIIGEVAAAVAGYIPEMRRDLAARGQDVLGEALEELWLEGLETSLGWAPATPGADPEPETEEPGL</sequence>
<proteinExistence type="inferred from homology"/>
<evidence type="ECO:0000313" key="6">
    <source>
        <dbReference type="EMBL" id="MCW3782933.1"/>
    </source>
</evidence>
<dbReference type="RefSeq" id="WP_264772567.1">
    <property type="nucleotide sequence ID" value="NZ_JAPDOG010000014.1"/>
</dbReference>
<dbReference type="Gene3D" id="1.10.1070.20">
    <property type="match status" value="1"/>
</dbReference>
<dbReference type="EMBL" id="JAPDOG010000014">
    <property type="protein sequence ID" value="MCW3782933.1"/>
    <property type="molecule type" value="Genomic_DNA"/>
</dbReference>
<comment type="caution">
    <text evidence="6">The sequence shown here is derived from an EMBL/GenBank/DDBJ whole genome shotgun (WGS) entry which is preliminary data.</text>
</comment>
<evidence type="ECO:0000259" key="4">
    <source>
        <dbReference type="Pfam" id="PF07804"/>
    </source>
</evidence>
<feature type="domain" description="HipA-like C-terminal" evidence="4">
    <location>
        <begin position="143"/>
        <end position="365"/>
    </location>
</feature>
<dbReference type="InterPro" id="IPR018247">
    <property type="entry name" value="EF_Hand_1_Ca_BS"/>
</dbReference>
<evidence type="ECO:0000259" key="5">
    <source>
        <dbReference type="Pfam" id="PF13657"/>
    </source>
</evidence>
<accession>A0ABT3J5I1</accession>
<gene>
    <name evidence="6" type="ORF">OM960_15390</name>
</gene>
<keyword evidence="2" id="KW-0808">Transferase</keyword>
<dbReference type="PANTHER" id="PTHR37419">
    <property type="entry name" value="SERINE/THREONINE-PROTEIN KINASE TOXIN HIPA"/>
    <property type="match status" value="1"/>
</dbReference>
<name>A0ABT3J5I1_9RHOB</name>
<evidence type="ECO:0000313" key="7">
    <source>
        <dbReference type="Proteomes" id="UP001207582"/>
    </source>
</evidence>
<dbReference type="InterPro" id="IPR012893">
    <property type="entry name" value="HipA-like_C"/>
</dbReference>
<dbReference type="Proteomes" id="UP001207582">
    <property type="component" value="Unassembled WGS sequence"/>
</dbReference>
<feature type="domain" description="HipA N-terminal subdomain 1" evidence="5">
    <location>
        <begin position="4"/>
        <end position="102"/>
    </location>
</feature>
<organism evidence="6 7">
    <name type="scientific">Defluviimonas salinarum</name>
    <dbReference type="NCBI Taxonomy" id="2992147"/>
    <lineage>
        <taxon>Bacteria</taxon>
        <taxon>Pseudomonadati</taxon>
        <taxon>Pseudomonadota</taxon>
        <taxon>Alphaproteobacteria</taxon>
        <taxon>Rhodobacterales</taxon>
        <taxon>Paracoccaceae</taxon>
        <taxon>Albidovulum</taxon>
    </lineage>
</organism>
<dbReference type="PANTHER" id="PTHR37419:SF1">
    <property type="entry name" value="SERINE_THREONINE-PROTEIN KINASE TOXIN HIPA"/>
    <property type="match status" value="1"/>
</dbReference>
<evidence type="ECO:0000256" key="1">
    <source>
        <dbReference type="ARBA" id="ARBA00010164"/>
    </source>
</evidence>
<evidence type="ECO:0000256" key="2">
    <source>
        <dbReference type="ARBA" id="ARBA00022679"/>
    </source>
</evidence>
<protein>
    <submittedName>
        <fullName evidence="6">Type II toxin-antitoxin system HipA family toxin</fullName>
    </submittedName>
</protein>
<dbReference type="Pfam" id="PF07804">
    <property type="entry name" value="HipA_C"/>
    <property type="match status" value="1"/>
</dbReference>
<dbReference type="Pfam" id="PF13657">
    <property type="entry name" value="Couple_hipA"/>
    <property type="match status" value="1"/>
</dbReference>